<dbReference type="Proteomes" id="UP001139289">
    <property type="component" value="Unassembled WGS sequence"/>
</dbReference>
<reference evidence="1" key="1">
    <citation type="submission" date="2021-04" db="EMBL/GenBank/DDBJ databases">
        <title>Microbacterium tenobrionis sp. nov. and Microbacterium allomyrinae sp. nov., isolated from larvae of Tenobrio molitor and Allomyrina dichotoma, respectively.</title>
        <authorList>
            <person name="Lee S.D."/>
        </authorList>
    </citation>
    <scope>NUCLEOTIDE SEQUENCE</scope>
    <source>
        <strain evidence="1">YMB-B2</strain>
    </source>
</reference>
<evidence type="ECO:0000313" key="1">
    <source>
        <dbReference type="EMBL" id="MCC2028597.1"/>
    </source>
</evidence>
<dbReference type="RefSeq" id="WP_126893717.1">
    <property type="nucleotide sequence ID" value="NZ_JAGTTM010000001.1"/>
</dbReference>
<comment type="caution">
    <text evidence="1">The sequence shown here is derived from an EMBL/GenBank/DDBJ whole genome shotgun (WGS) entry which is preliminary data.</text>
</comment>
<proteinExistence type="predicted"/>
<keyword evidence="2" id="KW-1185">Reference proteome</keyword>
<name>A0A9X1LMG6_9MICO</name>
<organism evidence="1 2">
    <name type="scientific">Microbacterium tenebrionis</name>
    <dbReference type="NCBI Taxonomy" id="2830665"/>
    <lineage>
        <taxon>Bacteria</taxon>
        <taxon>Bacillati</taxon>
        <taxon>Actinomycetota</taxon>
        <taxon>Actinomycetes</taxon>
        <taxon>Micrococcales</taxon>
        <taxon>Microbacteriaceae</taxon>
        <taxon>Microbacterium</taxon>
    </lineage>
</organism>
<sequence length="116" mass="12226">MSTETPASDHQPASLLNPNVLTATVRDVDGVTDLFAPASAITQVPHLVSAIATGQDERYNRVDIATRGVTTDITARIGVGSRIPAPDTARRVADTILDSIGDHPDTIITVQISRIA</sequence>
<accession>A0A9X1LMG6</accession>
<evidence type="ECO:0000313" key="2">
    <source>
        <dbReference type="Proteomes" id="UP001139289"/>
    </source>
</evidence>
<gene>
    <name evidence="1" type="ORF">KEC56_03490</name>
</gene>
<dbReference type="AlphaFoldDB" id="A0A9X1LMG6"/>
<protein>
    <submittedName>
        <fullName evidence="1">Uncharacterized protein</fullName>
    </submittedName>
</protein>
<dbReference type="EMBL" id="JAGTTM010000001">
    <property type="protein sequence ID" value="MCC2028597.1"/>
    <property type="molecule type" value="Genomic_DNA"/>
</dbReference>